<gene>
    <name evidence="11" type="primary">fhuC2</name>
    <name evidence="11" type="ORF">CLPU_4c00380</name>
</gene>
<dbReference type="EMBL" id="LGSS01000004">
    <property type="protein sequence ID" value="KNF08992.1"/>
    <property type="molecule type" value="Genomic_DNA"/>
</dbReference>
<comment type="subcellular location">
    <subcellularLocation>
        <location evidence="1">Cell membrane</location>
        <topology evidence="1">Peripheral membrane protein</topology>
    </subcellularLocation>
</comment>
<keyword evidence="8" id="KW-0406">Ion transport</keyword>
<dbReference type="GO" id="GO:0006826">
    <property type="term" value="P:iron ion transport"/>
    <property type="evidence" value="ECO:0007669"/>
    <property type="project" value="UniProtKB-KW"/>
</dbReference>
<evidence type="ECO:0000256" key="5">
    <source>
        <dbReference type="ARBA" id="ARBA00022741"/>
    </source>
</evidence>
<dbReference type="Proteomes" id="UP000037267">
    <property type="component" value="Unassembled WGS sequence"/>
</dbReference>
<evidence type="ECO:0000313" key="11">
    <source>
        <dbReference type="EMBL" id="KNF08992.1"/>
    </source>
</evidence>
<keyword evidence="11" id="KW-0378">Hydrolase</keyword>
<organism evidence="11 12">
    <name type="scientific">Gottschalkia purinilytica</name>
    <name type="common">Clostridium purinilyticum</name>
    <dbReference type="NCBI Taxonomy" id="1503"/>
    <lineage>
        <taxon>Bacteria</taxon>
        <taxon>Bacillati</taxon>
        <taxon>Bacillota</taxon>
        <taxon>Tissierellia</taxon>
        <taxon>Tissierellales</taxon>
        <taxon>Gottschalkiaceae</taxon>
        <taxon>Gottschalkia</taxon>
    </lineage>
</organism>
<evidence type="ECO:0000259" key="10">
    <source>
        <dbReference type="PROSITE" id="PS50893"/>
    </source>
</evidence>
<keyword evidence="2" id="KW-0813">Transport</keyword>
<dbReference type="EC" id="3.6.3.34" evidence="11"/>
<evidence type="ECO:0000256" key="4">
    <source>
        <dbReference type="ARBA" id="ARBA00022496"/>
    </source>
</evidence>
<keyword evidence="5" id="KW-0547">Nucleotide-binding</keyword>
<dbReference type="CDD" id="cd03214">
    <property type="entry name" value="ABC_Iron-Siderophores_B12_Hemin"/>
    <property type="match status" value="1"/>
</dbReference>
<dbReference type="PROSITE" id="PS00211">
    <property type="entry name" value="ABC_TRANSPORTER_1"/>
    <property type="match status" value="1"/>
</dbReference>
<accession>A0A0L0WBZ7</accession>
<evidence type="ECO:0000256" key="2">
    <source>
        <dbReference type="ARBA" id="ARBA00022448"/>
    </source>
</evidence>
<dbReference type="InterPro" id="IPR051535">
    <property type="entry name" value="Siderophore_ABC-ATPase"/>
</dbReference>
<keyword evidence="7" id="KW-0408">Iron</keyword>
<dbReference type="PANTHER" id="PTHR42771:SF2">
    <property type="entry name" value="IRON(3+)-HYDROXAMATE IMPORT ATP-BINDING PROTEIN FHUC"/>
    <property type="match status" value="1"/>
</dbReference>
<dbReference type="RefSeq" id="WP_050354571.1">
    <property type="nucleotide sequence ID" value="NZ_LGSS01000004.1"/>
</dbReference>
<dbReference type="PANTHER" id="PTHR42771">
    <property type="entry name" value="IRON(3+)-HYDROXAMATE IMPORT ATP-BINDING PROTEIN FHUC"/>
    <property type="match status" value="1"/>
</dbReference>
<evidence type="ECO:0000256" key="7">
    <source>
        <dbReference type="ARBA" id="ARBA00023004"/>
    </source>
</evidence>
<keyword evidence="6 11" id="KW-0067">ATP-binding</keyword>
<dbReference type="OrthoDB" id="9787851at2"/>
<dbReference type="SUPFAM" id="SSF52540">
    <property type="entry name" value="P-loop containing nucleoside triphosphate hydrolases"/>
    <property type="match status" value="1"/>
</dbReference>
<dbReference type="InterPro" id="IPR003439">
    <property type="entry name" value="ABC_transporter-like_ATP-bd"/>
</dbReference>
<keyword evidence="9" id="KW-0472">Membrane</keyword>
<dbReference type="GO" id="GO:0005886">
    <property type="term" value="C:plasma membrane"/>
    <property type="evidence" value="ECO:0007669"/>
    <property type="project" value="UniProtKB-SubCell"/>
</dbReference>
<dbReference type="InterPro" id="IPR017871">
    <property type="entry name" value="ABC_transporter-like_CS"/>
</dbReference>
<dbReference type="SMART" id="SM00382">
    <property type="entry name" value="AAA"/>
    <property type="match status" value="1"/>
</dbReference>
<keyword evidence="12" id="KW-1185">Reference proteome</keyword>
<feature type="domain" description="ABC transporter" evidence="10">
    <location>
        <begin position="4"/>
        <end position="240"/>
    </location>
</feature>
<name>A0A0L0WBZ7_GOTPU</name>
<dbReference type="Gene3D" id="3.40.50.300">
    <property type="entry name" value="P-loop containing nucleotide triphosphate hydrolases"/>
    <property type="match status" value="1"/>
</dbReference>
<dbReference type="InterPro" id="IPR027417">
    <property type="entry name" value="P-loop_NTPase"/>
</dbReference>
<evidence type="ECO:0000256" key="1">
    <source>
        <dbReference type="ARBA" id="ARBA00004202"/>
    </source>
</evidence>
<dbReference type="GO" id="GO:0016887">
    <property type="term" value="F:ATP hydrolysis activity"/>
    <property type="evidence" value="ECO:0007669"/>
    <property type="project" value="InterPro"/>
</dbReference>
<evidence type="ECO:0000256" key="3">
    <source>
        <dbReference type="ARBA" id="ARBA00022475"/>
    </source>
</evidence>
<protein>
    <submittedName>
        <fullName evidence="11">Ferrichrome ABC transporter ATP-binding protein FhuC</fullName>
        <ecNumber evidence="11">3.6.3.34</ecNumber>
    </submittedName>
</protein>
<evidence type="ECO:0000256" key="8">
    <source>
        <dbReference type="ARBA" id="ARBA00023065"/>
    </source>
</evidence>
<dbReference type="PROSITE" id="PS50893">
    <property type="entry name" value="ABC_TRANSPORTER_2"/>
    <property type="match status" value="1"/>
</dbReference>
<sequence>MKSIEAQKLKLGYDHSIIIDEVSFEIPENKISIFIGSNGCGKSTMLRSFARLLKPIDGSIILNGEDIASIPTKTIAKNLAILPQSPMAPGSLTVRELVEMGRHPYQSWKNKHTDEDKEMVNKALKSTQTLELSDMNVDSLSGGQRQRVWIAMVLAQGTDIILLDEPTTYLDMTHQIEVLDLLYRLNRDEKKTIVMVLHDLNLSCRYADHIIAIKNKGVYKKGKPDDVITKETVKDVFNMDCMIIKDPIYNTPMCVPYSKAFN</sequence>
<dbReference type="GO" id="GO:0005524">
    <property type="term" value="F:ATP binding"/>
    <property type="evidence" value="ECO:0007669"/>
    <property type="project" value="UniProtKB-KW"/>
</dbReference>
<dbReference type="Pfam" id="PF00005">
    <property type="entry name" value="ABC_tran"/>
    <property type="match status" value="1"/>
</dbReference>
<evidence type="ECO:0000313" key="12">
    <source>
        <dbReference type="Proteomes" id="UP000037267"/>
    </source>
</evidence>
<keyword evidence="3" id="KW-1003">Cell membrane</keyword>
<comment type="caution">
    <text evidence="11">The sequence shown here is derived from an EMBL/GenBank/DDBJ whole genome shotgun (WGS) entry which is preliminary data.</text>
</comment>
<evidence type="ECO:0000256" key="9">
    <source>
        <dbReference type="ARBA" id="ARBA00023136"/>
    </source>
</evidence>
<dbReference type="FunFam" id="3.40.50.300:FF:000134">
    <property type="entry name" value="Iron-enterobactin ABC transporter ATP-binding protein"/>
    <property type="match status" value="1"/>
</dbReference>
<evidence type="ECO:0000256" key="6">
    <source>
        <dbReference type="ARBA" id="ARBA00022840"/>
    </source>
</evidence>
<dbReference type="AlphaFoldDB" id="A0A0L0WBZ7"/>
<dbReference type="PATRIC" id="fig|1503.3.peg.2259"/>
<reference evidence="12" key="1">
    <citation type="submission" date="2015-07" db="EMBL/GenBank/DDBJ databases">
        <title>Draft genome sequence of the purine-degrading Gottschalkia purinilyticum DSM 1384 (formerly Clostridium purinilyticum).</title>
        <authorList>
            <person name="Poehlein A."/>
            <person name="Schiel-Bengelsdorf B."/>
            <person name="Bengelsdorf F.R."/>
            <person name="Daniel R."/>
            <person name="Duerre P."/>
        </authorList>
    </citation>
    <scope>NUCLEOTIDE SEQUENCE [LARGE SCALE GENOMIC DNA]</scope>
    <source>
        <strain evidence="12">DSM 1384</strain>
    </source>
</reference>
<proteinExistence type="predicted"/>
<dbReference type="InterPro" id="IPR003593">
    <property type="entry name" value="AAA+_ATPase"/>
</dbReference>
<dbReference type="STRING" id="1503.CLPU_4c00380"/>
<keyword evidence="4" id="KW-0410">Iron transport</keyword>